<feature type="region of interest" description="Disordered" evidence="1">
    <location>
        <begin position="1280"/>
        <end position="1342"/>
    </location>
</feature>
<dbReference type="CDD" id="cd10150">
    <property type="entry name" value="CobN_like"/>
    <property type="match status" value="1"/>
</dbReference>
<proteinExistence type="predicted"/>
<dbReference type="RefSeq" id="WP_068771217.1">
    <property type="nucleotide sequence ID" value="NZ_KV441841.1"/>
</dbReference>
<feature type="region of interest" description="Disordered" evidence="1">
    <location>
        <begin position="764"/>
        <end position="800"/>
    </location>
</feature>
<comment type="caution">
    <text evidence="5">The sequence shown here is derived from an EMBL/GenBank/DDBJ whole genome shotgun (WGS) entry which is preliminary data.</text>
</comment>
<dbReference type="Proteomes" id="UP000078486">
    <property type="component" value="Unassembled WGS sequence"/>
</dbReference>
<keyword evidence="3" id="KW-0732">Signal</keyword>
<dbReference type="PANTHER" id="PTHR44119">
    <property type="entry name" value="MAGNESIUM-CHELATASE SUBUNIT CHLH, CHLOROPLASTIC"/>
    <property type="match status" value="1"/>
</dbReference>
<gene>
    <name evidence="5" type="ORF">AW736_15465</name>
</gene>
<keyword evidence="6" id="KW-1185">Reference proteome</keyword>
<evidence type="ECO:0000313" key="6">
    <source>
        <dbReference type="Proteomes" id="UP000078486"/>
    </source>
</evidence>
<evidence type="ECO:0000256" key="2">
    <source>
        <dbReference type="SAM" id="Phobius"/>
    </source>
</evidence>
<dbReference type="InterPro" id="IPR003672">
    <property type="entry name" value="CobN/Mg_chltase"/>
</dbReference>
<dbReference type="OrthoDB" id="9757976at2"/>
<dbReference type="PANTHER" id="PTHR44119:SF1">
    <property type="entry name" value="MAGNESIUM-CHELATASE SUBUNIT CHLH, CHLOROPLASTIC"/>
    <property type="match status" value="1"/>
</dbReference>
<evidence type="ECO:0000256" key="1">
    <source>
        <dbReference type="SAM" id="MobiDB-lite"/>
    </source>
</evidence>
<feature type="transmembrane region" description="Helical" evidence="2">
    <location>
        <begin position="1348"/>
        <end position="1368"/>
    </location>
</feature>
<keyword evidence="2" id="KW-1133">Transmembrane helix</keyword>
<organism evidence="5 6">
    <name type="scientific">Termitidicoccus mucosus</name>
    <dbReference type="NCBI Taxonomy" id="1184151"/>
    <lineage>
        <taxon>Bacteria</taxon>
        <taxon>Pseudomonadati</taxon>
        <taxon>Verrucomicrobiota</taxon>
        <taxon>Opitutia</taxon>
        <taxon>Opitutales</taxon>
        <taxon>Opitutaceae</taxon>
        <taxon>Termitidicoccus</taxon>
    </lineage>
</organism>
<feature type="domain" description="CobN/magnesium chelatase" evidence="4">
    <location>
        <begin position="140"/>
        <end position="1250"/>
    </location>
</feature>
<name>A0A178IFX6_9BACT</name>
<feature type="chain" id="PRO_5008088823" description="CobN/magnesium chelatase domain-containing protein" evidence="3">
    <location>
        <begin position="27"/>
        <end position="1374"/>
    </location>
</feature>
<feature type="compositionally biased region" description="Pro residues" evidence="1">
    <location>
        <begin position="1303"/>
        <end position="1324"/>
    </location>
</feature>
<sequence>MNHPVDRIPLLLVFLATLAFLSAASAAPGDSPQRGAICILSGDTHSPAAVGAVRELLASPDFAGIKLSVVPDLGATEADLARIRAADIVILYARGRDRIATVADELAAVTARGGAVYVVGPSIQDDFDGLKLTRDQEISAYFAAGGRANMIQMIRVAAARKLAPGIIVEPPVPIPESGFYDVARARVITDYDEYRRAYLMERGRLARQPADEPSALHTHAAADSARASRPWVGLMLPRSYVESDAAATIEAVAAALEQRGLNVLAGFSASNNKPLRALFLNADGTPRVVAFASLTLKMGFSPQMVGPALSEIGAPVVNGISLGSQSHGEWEDSPTGIAVPERWWQLSGPELAGAVAPTVIAAKERVEDAAIGSAYVVHVPIAERVAQFAERVARWVRLRHAAAADRRVAVIYYNYTPGKASIGASYLNVLPQSLWQILARLRADGYDDANSPATPGALFDDILSFGTNARPGDAGDMERLVRGGRAVLWPVSEYRILFDRLPEKLRAPILKKWGEPETSRTMVWRDSAGTPFFVFPTHRWGNIVFAPQPVRGWGEDPTASYHDLQLPVHHQYLAFYLWLQTRFDADAIVHVGRHATHEWMPGKEAASPPADPGEALVAAIPQLYIYIVDGIGEGLQAKRRGMAAIITHMTPPLDRASLSPELRELKGRINDYHVALEKGSIASGDTLREIVASAQKMGILLDLGITPATDGPPLTHEQIDEIEDHIAGIGDRLTPFGLHTFGVSPDEKARRSTAEAILEAETGVAATPPSEVSHPRKNATGAMERGRPARPPADKPSALHTTAADRARRLADLMARIEASGPAELDALSAGLSGRYIAAGPGNDPVRQPDSLPTGKNFYGFDPTRLPTRASYETGARLAAELVESHRARHNGEYPDRLTFNLWSGETNRHEGVMEAQIFALLGVRPVWNNYGRVDAVELIPRENLGRPRIDVTVAPSGLYRDAFPVLMHLIDEAVTLAKKSPEPDNVIARNIAAARAELVARGVPADEAERLATVRLFTVPVGAYGAGIEKVITDDKGWSDESQVADVFMNRMSHLFGQGFWGEDPAAAAKDPELAKHVFRLALKGSKGVIHSRSGAVYASLDIDDFYQYLGGTAMAIRQVDGKTPDVLVTDMSNPRVAETVTLERFMGKELRARYLNPKWVDAMLDEGYAGARFIMRMTDNLWGWQVTVPEAVGNEKWQEMFEVYVRDKYDLDVRARFEAAGNLRAYQSMVDRMLVAVDKGYWAAAPETVAELRDASAKAAQQIAAGEKAEMENLRASAPLPEFGPAPAAPAPDAAPASASAPPPPATQAQPPPSPAAPPPPATQQVEGKALEEVAPPRPPAATGHIPMRVVLGIAAALVLVAFGWFRQSRRL</sequence>
<reference evidence="5 6" key="1">
    <citation type="submission" date="2016-01" db="EMBL/GenBank/DDBJ databases">
        <title>High potential of lignocellulose degradation of a new Verrucomicrobia species.</title>
        <authorList>
            <person name="Wang Y."/>
            <person name="Shi Y."/>
            <person name="Qiu Z."/>
            <person name="Liu S."/>
            <person name="Yang H."/>
        </authorList>
    </citation>
    <scope>NUCLEOTIDE SEQUENCE [LARGE SCALE GENOMIC DNA]</scope>
    <source>
        <strain evidence="5 6">TSB47</strain>
    </source>
</reference>
<evidence type="ECO:0000259" key="4">
    <source>
        <dbReference type="Pfam" id="PF02514"/>
    </source>
</evidence>
<accession>A0A178IFX6</accession>
<protein>
    <recommendedName>
        <fullName evidence="4">CobN/magnesium chelatase domain-containing protein</fullName>
    </recommendedName>
</protein>
<evidence type="ECO:0000313" key="5">
    <source>
        <dbReference type="EMBL" id="OAM88910.1"/>
    </source>
</evidence>
<dbReference type="STRING" id="1184151.AW736_15465"/>
<keyword evidence="2" id="KW-0812">Transmembrane</keyword>
<evidence type="ECO:0000256" key="3">
    <source>
        <dbReference type="SAM" id="SignalP"/>
    </source>
</evidence>
<feature type="signal peptide" evidence="3">
    <location>
        <begin position="1"/>
        <end position="26"/>
    </location>
</feature>
<dbReference type="Pfam" id="PF02514">
    <property type="entry name" value="CobN-Mg_chel"/>
    <property type="match status" value="1"/>
</dbReference>
<dbReference type="EMBL" id="LRRQ01000118">
    <property type="protein sequence ID" value="OAM88910.1"/>
    <property type="molecule type" value="Genomic_DNA"/>
</dbReference>
<feature type="compositionally biased region" description="Low complexity" evidence="1">
    <location>
        <begin position="1293"/>
        <end position="1302"/>
    </location>
</feature>
<keyword evidence="2" id="KW-0472">Membrane</keyword>